<evidence type="ECO:0000256" key="1">
    <source>
        <dbReference type="ARBA" id="ARBA00004202"/>
    </source>
</evidence>
<dbReference type="PANTHER" id="PTHR43297:SF13">
    <property type="entry name" value="NICKEL ABC TRANSPORTER, ATP-BINDING PROTEIN"/>
    <property type="match status" value="1"/>
</dbReference>
<dbReference type="Pfam" id="PF00005">
    <property type="entry name" value="ABC_tran"/>
    <property type="match status" value="1"/>
</dbReference>
<comment type="subcellular location">
    <subcellularLocation>
        <location evidence="1">Cell membrane</location>
        <topology evidence="1">Peripheral membrane protein</topology>
    </subcellularLocation>
</comment>
<gene>
    <name evidence="18" type="ORF">CSQ87_04140</name>
</gene>
<dbReference type="EMBL" id="PEBK01000003">
    <property type="protein sequence ID" value="PJM75709.1"/>
    <property type="molecule type" value="Genomic_DNA"/>
</dbReference>
<dbReference type="GO" id="GO:0015413">
    <property type="term" value="F:ABC-type nickel transporter activity"/>
    <property type="evidence" value="ECO:0007669"/>
    <property type="project" value="UniProtKB-EC"/>
</dbReference>
<accession>A0A2M9HFW1</accession>
<dbReference type="PROSITE" id="PS00211">
    <property type="entry name" value="ABC_TRANSPORTER_1"/>
    <property type="match status" value="1"/>
</dbReference>
<proteinExistence type="inferred from homology"/>
<dbReference type="InterPro" id="IPR013563">
    <property type="entry name" value="Oligopep_ABC_C"/>
</dbReference>
<keyword evidence="6" id="KW-0547">Nucleotide-binding</keyword>
<keyword evidence="19" id="KW-1185">Reference proteome</keyword>
<dbReference type="SUPFAM" id="SSF52540">
    <property type="entry name" value="P-loop containing nucleoside triphosphate hydrolases"/>
    <property type="match status" value="1"/>
</dbReference>
<evidence type="ECO:0000256" key="2">
    <source>
        <dbReference type="ARBA" id="ARBA00005417"/>
    </source>
</evidence>
<keyword evidence="11" id="KW-0472">Membrane</keyword>
<feature type="region of interest" description="Disordered" evidence="16">
    <location>
        <begin position="275"/>
        <end position="310"/>
    </location>
</feature>
<evidence type="ECO:0000256" key="11">
    <source>
        <dbReference type="ARBA" id="ARBA00023136"/>
    </source>
</evidence>
<evidence type="ECO:0000256" key="16">
    <source>
        <dbReference type="SAM" id="MobiDB-lite"/>
    </source>
</evidence>
<keyword evidence="10" id="KW-0921">Nickel transport</keyword>
<dbReference type="AlphaFoldDB" id="A0A2M9HFW1"/>
<keyword evidence="3" id="KW-0813">Transport</keyword>
<evidence type="ECO:0000256" key="15">
    <source>
        <dbReference type="ARBA" id="ARBA00048610"/>
    </source>
</evidence>
<dbReference type="InterPro" id="IPR003439">
    <property type="entry name" value="ABC_transporter-like_ATP-bd"/>
</dbReference>
<keyword evidence="8" id="KW-1278">Translocase</keyword>
<evidence type="ECO:0000256" key="4">
    <source>
        <dbReference type="ARBA" id="ARBA00022475"/>
    </source>
</evidence>
<dbReference type="GO" id="GO:0005886">
    <property type="term" value="C:plasma membrane"/>
    <property type="evidence" value="ECO:0007669"/>
    <property type="project" value="UniProtKB-SubCell"/>
</dbReference>
<evidence type="ECO:0000256" key="13">
    <source>
        <dbReference type="ARBA" id="ARBA00039098"/>
    </source>
</evidence>
<evidence type="ECO:0000313" key="18">
    <source>
        <dbReference type="EMBL" id="PJM75709.1"/>
    </source>
</evidence>
<dbReference type="OrthoDB" id="3677453at2"/>
<feature type="compositionally biased region" description="Low complexity" evidence="16">
    <location>
        <begin position="283"/>
        <end position="292"/>
    </location>
</feature>
<dbReference type="GO" id="GO:0016887">
    <property type="term" value="F:ATP hydrolysis activity"/>
    <property type="evidence" value="ECO:0007669"/>
    <property type="project" value="InterPro"/>
</dbReference>
<comment type="subunit">
    <text evidence="12">The complex is composed of two ATP-binding proteins (NikD and NikE), two transmembrane proteins (NikB and NikC) and a solute-binding protein (NikA).</text>
</comment>
<comment type="caution">
    <text evidence="18">The sequence shown here is derived from an EMBL/GenBank/DDBJ whole genome shotgun (WGS) entry which is preliminary data.</text>
</comment>
<evidence type="ECO:0000256" key="9">
    <source>
        <dbReference type="ARBA" id="ARBA00023065"/>
    </source>
</evidence>
<dbReference type="Pfam" id="PF08352">
    <property type="entry name" value="oligo_HPY"/>
    <property type="match status" value="1"/>
</dbReference>
<dbReference type="CDD" id="cd03257">
    <property type="entry name" value="ABC_NikE_OppD_transporters"/>
    <property type="match status" value="1"/>
</dbReference>
<dbReference type="PROSITE" id="PS50893">
    <property type="entry name" value="ABC_TRANSPORTER_2"/>
    <property type="match status" value="1"/>
</dbReference>
<dbReference type="Proteomes" id="UP000231451">
    <property type="component" value="Unassembled WGS sequence"/>
</dbReference>
<evidence type="ECO:0000256" key="5">
    <source>
        <dbReference type="ARBA" id="ARBA00022596"/>
    </source>
</evidence>
<keyword evidence="5" id="KW-0533">Nickel</keyword>
<comment type="catalytic activity">
    <reaction evidence="15">
        <text>Ni(2+)(out) + ATP + H2O = Ni(2+)(in) + ADP + phosphate + H(+)</text>
        <dbReference type="Rhea" id="RHEA:15557"/>
        <dbReference type="ChEBI" id="CHEBI:15377"/>
        <dbReference type="ChEBI" id="CHEBI:15378"/>
        <dbReference type="ChEBI" id="CHEBI:30616"/>
        <dbReference type="ChEBI" id="CHEBI:43474"/>
        <dbReference type="ChEBI" id="CHEBI:49786"/>
        <dbReference type="ChEBI" id="CHEBI:456216"/>
        <dbReference type="EC" id="7.2.2.11"/>
    </reaction>
    <physiologicalReaction direction="left-to-right" evidence="15">
        <dbReference type="Rhea" id="RHEA:15558"/>
    </physiologicalReaction>
</comment>
<keyword evidence="7 18" id="KW-0067">ATP-binding</keyword>
<feature type="domain" description="ABC transporter" evidence="17">
    <location>
        <begin position="24"/>
        <end position="269"/>
    </location>
</feature>
<dbReference type="FunFam" id="3.40.50.300:FF:000016">
    <property type="entry name" value="Oligopeptide ABC transporter ATP-binding component"/>
    <property type="match status" value="1"/>
</dbReference>
<protein>
    <recommendedName>
        <fullName evidence="14">Nickel import system ATP-binding protein NikD</fullName>
        <ecNumber evidence="13">7.2.2.11</ecNumber>
    </recommendedName>
</protein>
<dbReference type="InterPro" id="IPR017871">
    <property type="entry name" value="ABC_transporter-like_CS"/>
</dbReference>
<evidence type="ECO:0000256" key="12">
    <source>
        <dbReference type="ARBA" id="ARBA00038669"/>
    </source>
</evidence>
<keyword evidence="9" id="KW-0406">Ion transport</keyword>
<organism evidence="18 19">
    <name type="scientific">Bifidobacterium simiarum</name>
    <dbReference type="NCBI Taxonomy" id="2045441"/>
    <lineage>
        <taxon>Bacteria</taxon>
        <taxon>Bacillati</taxon>
        <taxon>Actinomycetota</taxon>
        <taxon>Actinomycetes</taxon>
        <taxon>Bifidobacteriales</taxon>
        <taxon>Bifidobacteriaceae</taxon>
        <taxon>Bifidobacterium</taxon>
    </lineage>
</organism>
<evidence type="ECO:0000259" key="17">
    <source>
        <dbReference type="PROSITE" id="PS50893"/>
    </source>
</evidence>
<evidence type="ECO:0000256" key="7">
    <source>
        <dbReference type="ARBA" id="ARBA00022840"/>
    </source>
</evidence>
<dbReference type="InterPro" id="IPR003593">
    <property type="entry name" value="AAA+_ATPase"/>
</dbReference>
<comment type="similarity">
    <text evidence="2">Belongs to the ABC transporter superfamily.</text>
</comment>
<name>A0A2M9HFW1_9BIFI</name>
<evidence type="ECO:0000256" key="10">
    <source>
        <dbReference type="ARBA" id="ARBA00023112"/>
    </source>
</evidence>
<evidence type="ECO:0000256" key="8">
    <source>
        <dbReference type="ARBA" id="ARBA00022967"/>
    </source>
</evidence>
<reference evidence="18 19" key="1">
    <citation type="submission" date="2017-10" db="EMBL/GenBank/DDBJ databases">
        <title>Draft genome sequences of strains TRE 1, TRE 9, TRE H and TRI 7, isolated from tamarins, belonging to four potential novel Bifidobacterium species.</title>
        <authorList>
            <person name="Mattarelli P."/>
            <person name="Modesto M."/>
            <person name="Puglisi E."/>
            <person name="Morelli L."/>
            <person name="Spezio C."/>
            <person name="Bonetti A."/>
            <person name="Sandri C."/>
        </authorList>
    </citation>
    <scope>NUCLEOTIDE SEQUENCE [LARGE SCALE GENOMIC DNA]</scope>
    <source>
        <strain evidence="19">TRI7</strain>
    </source>
</reference>
<dbReference type="EC" id="7.2.2.11" evidence="13"/>
<dbReference type="InterPro" id="IPR050388">
    <property type="entry name" value="ABC_Ni/Peptide_Import"/>
</dbReference>
<sequence length="310" mass="33536">MSENESTRTAGSAATSGTDESVALSIRDLNLTIDDHHILKDVSLDVPSGKVMGLAGESGSGKTMTGMTVLGLQPEGAEVTGEIDYHGENLLALNDRQMASYRGHHIAMVFQDPTASLHPMIRIGVQLTDHMRHHLGLSKQEARERAIELLKLVQVPDPEGTLKRYPHQFSGGQLQRIAIAVAIACKPDLIIADEPTTALDVTVQAGILQLLRHLCDTTGLTIILITHDLGVMSALADEIAVMRGGQIVERGSRYDVIRNPQHPYTKALIDSLPKQMMERRDQAAQAGQTAQAESGETEQPSEPQEGGQHD</sequence>
<dbReference type="SMART" id="SM00382">
    <property type="entry name" value="AAA"/>
    <property type="match status" value="1"/>
</dbReference>
<keyword evidence="4" id="KW-1003">Cell membrane</keyword>
<dbReference type="Gene3D" id="3.40.50.300">
    <property type="entry name" value="P-loop containing nucleotide triphosphate hydrolases"/>
    <property type="match status" value="1"/>
</dbReference>
<evidence type="ECO:0000313" key="19">
    <source>
        <dbReference type="Proteomes" id="UP000231451"/>
    </source>
</evidence>
<dbReference type="PANTHER" id="PTHR43297">
    <property type="entry name" value="OLIGOPEPTIDE TRANSPORT ATP-BINDING PROTEIN APPD"/>
    <property type="match status" value="1"/>
</dbReference>
<dbReference type="InterPro" id="IPR027417">
    <property type="entry name" value="P-loop_NTPase"/>
</dbReference>
<evidence type="ECO:0000256" key="14">
    <source>
        <dbReference type="ARBA" id="ARBA00044143"/>
    </source>
</evidence>
<evidence type="ECO:0000256" key="3">
    <source>
        <dbReference type="ARBA" id="ARBA00022448"/>
    </source>
</evidence>
<dbReference type="GO" id="GO:0015833">
    <property type="term" value="P:peptide transport"/>
    <property type="evidence" value="ECO:0007669"/>
    <property type="project" value="InterPro"/>
</dbReference>
<dbReference type="GO" id="GO:0005524">
    <property type="term" value="F:ATP binding"/>
    <property type="evidence" value="ECO:0007669"/>
    <property type="project" value="UniProtKB-KW"/>
</dbReference>
<evidence type="ECO:0000256" key="6">
    <source>
        <dbReference type="ARBA" id="ARBA00022741"/>
    </source>
</evidence>